<dbReference type="Pfam" id="PF00528">
    <property type="entry name" value="BPD_transp_1"/>
    <property type="match status" value="1"/>
</dbReference>
<dbReference type="EMBL" id="BAAAQT010000008">
    <property type="protein sequence ID" value="GAA2176046.1"/>
    <property type="molecule type" value="Genomic_DNA"/>
</dbReference>
<dbReference type="Proteomes" id="UP001501599">
    <property type="component" value="Unassembled WGS sequence"/>
</dbReference>
<evidence type="ECO:0000313" key="10">
    <source>
        <dbReference type="Proteomes" id="UP001501599"/>
    </source>
</evidence>
<evidence type="ECO:0000256" key="3">
    <source>
        <dbReference type="ARBA" id="ARBA00022475"/>
    </source>
</evidence>
<accession>A0ABP5MN57</accession>
<evidence type="ECO:0000256" key="5">
    <source>
        <dbReference type="ARBA" id="ARBA00022989"/>
    </source>
</evidence>
<evidence type="ECO:0000259" key="8">
    <source>
        <dbReference type="PROSITE" id="PS50928"/>
    </source>
</evidence>
<name>A0ABP5MN57_9MICO</name>
<evidence type="ECO:0000256" key="2">
    <source>
        <dbReference type="ARBA" id="ARBA00022448"/>
    </source>
</evidence>
<evidence type="ECO:0000313" key="9">
    <source>
        <dbReference type="EMBL" id="GAA2176046.1"/>
    </source>
</evidence>
<keyword evidence="6 7" id="KW-0472">Membrane</keyword>
<reference evidence="10" key="1">
    <citation type="journal article" date="2019" name="Int. J. Syst. Evol. Microbiol.">
        <title>The Global Catalogue of Microorganisms (GCM) 10K type strain sequencing project: providing services to taxonomists for standard genome sequencing and annotation.</title>
        <authorList>
            <consortium name="The Broad Institute Genomics Platform"/>
            <consortium name="The Broad Institute Genome Sequencing Center for Infectious Disease"/>
            <person name="Wu L."/>
            <person name="Ma J."/>
        </authorList>
    </citation>
    <scope>NUCLEOTIDE SEQUENCE [LARGE SCALE GENOMIC DNA]</scope>
    <source>
        <strain evidence="10">JCM 16026</strain>
    </source>
</reference>
<evidence type="ECO:0000256" key="7">
    <source>
        <dbReference type="RuleBase" id="RU363032"/>
    </source>
</evidence>
<dbReference type="PANTHER" id="PTHR30151">
    <property type="entry name" value="ALKANE SULFONATE ABC TRANSPORTER-RELATED, MEMBRANE SUBUNIT"/>
    <property type="match status" value="1"/>
</dbReference>
<proteinExistence type="inferred from homology"/>
<dbReference type="PROSITE" id="PS50928">
    <property type="entry name" value="ABC_TM1"/>
    <property type="match status" value="1"/>
</dbReference>
<dbReference type="InterPro" id="IPR000515">
    <property type="entry name" value="MetI-like"/>
</dbReference>
<dbReference type="Gene3D" id="1.10.3720.10">
    <property type="entry name" value="MetI-like"/>
    <property type="match status" value="1"/>
</dbReference>
<keyword evidence="4 7" id="KW-0812">Transmembrane</keyword>
<evidence type="ECO:0000256" key="6">
    <source>
        <dbReference type="ARBA" id="ARBA00023136"/>
    </source>
</evidence>
<sequence length="270" mass="28840">MRARRAPGRSPRAWTAWSRIALSLGGVVAFAVLLEVVARVGFANPDYVPYLSQTLARFGALLLEPEFYGQVLDTMSGFVVGIVIATLLGVALGVLFGLWEITYRSARTVIEMVRPIPAVALIPLAIVLFGTNLGMKTIIVVLASIWPIMFNALYGVRNVDPLMRDMARSFGRSRLDVVRSVVIPAALPMMWAGVRISSTISLIVVITLELYLGGSVGVGGMIAEARAGGNDVLSAYAAIVVAGVLGLVVNVALGAVERRWLAWSTTTKEG</sequence>
<keyword evidence="10" id="KW-1185">Reference proteome</keyword>
<organism evidence="9 10">
    <name type="scientific">Agrococcus versicolor</name>
    <dbReference type="NCBI Taxonomy" id="501482"/>
    <lineage>
        <taxon>Bacteria</taxon>
        <taxon>Bacillati</taxon>
        <taxon>Actinomycetota</taxon>
        <taxon>Actinomycetes</taxon>
        <taxon>Micrococcales</taxon>
        <taxon>Microbacteriaceae</taxon>
        <taxon>Agrococcus</taxon>
    </lineage>
</organism>
<feature type="transmembrane region" description="Helical" evidence="7">
    <location>
        <begin position="113"/>
        <end position="131"/>
    </location>
</feature>
<feature type="transmembrane region" description="Helical" evidence="7">
    <location>
        <begin position="200"/>
        <end position="223"/>
    </location>
</feature>
<dbReference type="InterPro" id="IPR035906">
    <property type="entry name" value="MetI-like_sf"/>
</dbReference>
<evidence type="ECO:0000256" key="4">
    <source>
        <dbReference type="ARBA" id="ARBA00022692"/>
    </source>
</evidence>
<feature type="transmembrane region" description="Helical" evidence="7">
    <location>
        <begin position="235"/>
        <end position="256"/>
    </location>
</feature>
<comment type="subcellular location">
    <subcellularLocation>
        <location evidence="1 7">Cell membrane</location>
        <topology evidence="1 7">Multi-pass membrane protein</topology>
    </subcellularLocation>
</comment>
<evidence type="ECO:0000256" key="1">
    <source>
        <dbReference type="ARBA" id="ARBA00004651"/>
    </source>
</evidence>
<dbReference type="PANTHER" id="PTHR30151:SF0">
    <property type="entry name" value="ABC TRANSPORTER PERMEASE PROTEIN MJ0413-RELATED"/>
    <property type="match status" value="1"/>
</dbReference>
<feature type="transmembrane region" description="Helical" evidence="7">
    <location>
        <begin position="78"/>
        <end position="101"/>
    </location>
</feature>
<protein>
    <submittedName>
        <fullName evidence="9">ABC transporter permease</fullName>
    </submittedName>
</protein>
<feature type="transmembrane region" description="Helical" evidence="7">
    <location>
        <begin position="20"/>
        <end position="42"/>
    </location>
</feature>
<dbReference type="CDD" id="cd06261">
    <property type="entry name" value="TM_PBP2"/>
    <property type="match status" value="1"/>
</dbReference>
<comment type="similarity">
    <text evidence="7">Belongs to the binding-protein-dependent transport system permease family.</text>
</comment>
<keyword evidence="2 7" id="KW-0813">Transport</keyword>
<feature type="domain" description="ABC transmembrane type-1" evidence="8">
    <location>
        <begin position="71"/>
        <end position="257"/>
    </location>
</feature>
<feature type="transmembrane region" description="Helical" evidence="7">
    <location>
        <begin position="137"/>
        <end position="156"/>
    </location>
</feature>
<comment type="caution">
    <text evidence="9">The sequence shown here is derived from an EMBL/GenBank/DDBJ whole genome shotgun (WGS) entry which is preliminary data.</text>
</comment>
<keyword evidence="3" id="KW-1003">Cell membrane</keyword>
<dbReference type="SUPFAM" id="SSF161098">
    <property type="entry name" value="MetI-like"/>
    <property type="match status" value="1"/>
</dbReference>
<keyword evidence="5 7" id="KW-1133">Transmembrane helix</keyword>
<gene>
    <name evidence="9" type="ORF">GCM10009846_28300</name>
</gene>